<dbReference type="Pfam" id="PF00858">
    <property type="entry name" value="ASC"/>
    <property type="match status" value="1"/>
</dbReference>
<keyword evidence="11 12" id="KW-0407">Ion channel</keyword>
<protein>
    <submittedName>
        <fullName evidence="15">Acid-sensing ion channel 1-like</fullName>
    </submittedName>
</protein>
<evidence type="ECO:0000256" key="6">
    <source>
        <dbReference type="ARBA" id="ARBA00022989"/>
    </source>
</evidence>
<dbReference type="Proteomes" id="UP001652740">
    <property type="component" value="Unplaced"/>
</dbReference>
<feature type="transmembrane region" description="Helical" evidence="13">
    <location>
        <begin position="419"/>
        <end position="446"/>
    </location>
</feature>
<keyword evidence="10 12" id="KW-0739">Sodium transport</keyword>
<keyword evidence="14" id="KW-1185">Reference proteome</keyword>
<evidence type="ECO:0000256" key="4">
    <source>
        <dbReference type="ARBA" id="ARBA00022461"/>
    </source>
</evidence>
<keyword evidence="6 13" id="KW-1133">Transmembrane helix</keyword>
<evidence type="ECO:0000256" key="3">
    <source>
        <dbReference type="ARBA" id="ARBA00022448"/>
    </source>
</evidence>
<dbReference type="AlphaFoldDB" id="A0A6J3CD42"/>
<feature type="transmembrane region" description="Helical" evidence="13">
    <location>
        <begin position="41"/>
        <end position="62"/>
    </location>
</feature>
<keyword evidence="4 12" id="KW-0894">Sodium channel</keyword>
<evidence type="ECO:0000256" key="11">
    <source>
        <dbReference type="ARBA" id="ARBA00023303"/>
    </source>
</evidence>
<evidence type="ECO:0000256" key="9">
    <source>
        <dbReference type="ARBA" id="ARBA00023136"/>
    </source>
</evidence>
<dbReference type="RefSeq" id="XP_031769715.2">
    <property type="nucleotide sequence ID" value="XM_031913855.2"/>
</dbReference>
<comment type="subcellular location">
    <subcellularLocation>
        <location evidence="1">Membrane</location>
        <topology evidence="1">Multi-pass membrane protein</topology>
    </subcellularLocation>
</comment>
<keyword evidence="3 12" id="KW-0813">Transport</keyword>
<dbReference type="GO" id="GO:0005886">
    <property type="term" value="C:plasma membrane"/>
    <property type="evidence" value="ECO:0007669"/>
    <property type="project" value="TreeGrafter"/>
</dbReference>
<organism evidence="14 15">
    <name type="scientific">Galleria mellonella</name>
    <name type="common">Greater wax moth</name>
    <dbReference type="NCBI Taxonomy" id="7137"/>
    <lineage>
        <taxon>Eukaryota</taxon>
        <taxon>Metazoa</taxon>
        <taxon>Ecdysozoa</taxon>
        <taxon>Arthropoda</taxon>
        <taxon>Hexapoda</taxon>
        <taxon>Insecta</taxon>
        <taxon>Pterygota</taxon>
        <taxon>Neoptera</taxon>
        <taxon>Endopterygota</taxon>
        <taxon>Lepidoptera</taxon>
        <taxon>Glossata</taxon>
        <taxon>Ditrysia</taxon>
        <taxon>Pyraloidea</taxon>
        <taxon>Pyralidae</taxon>
        <taxon>Galleriinae</taxon>
        <taxon>Galleria</taxon>
    </lineage>
</organism>
<comment type="similarity">
    <text evidence="2 12">Belongs to the amiloride-sensitive sodium channel (TC 1.A.6) family.</text>
</comment>
<evidence type="ECO:0000256" key="12">
    <source>
        <dbReference type="RuleBase" id="RU000679"/>
    </source>
</evidence>
<dbReference type="Gene3D" id="1.10.287.770">
    <property type="entry name" value="YojJ-like"/>
    <property type="match status" value="1"/>
</dbReference>
<keyword evidence="9 13" id="KW-0472">Membrane</keyword>
<evidence type="ECO:0000256" key="7">
    <source>
        <dbReference type="ARBA" id="ARBA00023053"/>
    </source>
</evidence>
<sequence length="450" mass="52052">MYKVIHTTRYIKNTVKERILFFGQNSGLHGCRHVFKENAYIVYRLFWILILLASAWCLYLLLVPVMERGDEIGFGLDTRYLTWTTTFPAVTVCEIYHHRTAEKKLVERYPNQTKTLNSDYKKHLSAIVYGRYNNNIRKLEQTCGGVIPCDLPWRDMANNIRLQCSEMLSDCSYNNVEFGCCDKFHIVDSEYGPCVSFNTLQNVKAGVDDLYTVNITTGPGVLQFRLLSNAEVSVHSPEELSTNQLSIKYKFEVMLYLANRVEYLFSLVETENDPMLQSEDLATRRCRFLTELPKDPLYVYPVYSFGTCYLVHETNHLFEHCGCVHPIRDIFYKNKFCNYTGLNCISLVQEHEKLKADKDKNTMTLDCLPSCDEIEVTSIHLTRNWVLEEPQKGTLVTIRMASLPTIRFQRNLLRTGLDLVVSVGGMVGLFFSASILTVVEIFYLFFRNSR</sequence>
<dbReference type="InterPro" id="IPR001873">
    <property type="entry name" value="ENaC"/>
</dbReference>
<proteinExistence type="inferred from homology"/>
<reference evidence="15" key="1">
    <citation type="submission" date="2025-08" db="UniProtKB">
        <authorList>
            <consortium name="RefSeq"/>
        </authorList>
    </citation>
    <scope>IDENTIFICATION</scope>
    <source>
        <tissue evidence="15">Whole larvae</tissue>
    </source>
</reference>
<evidence type="ECO:0000256" key="13">
    <source>
        <dbReference type="SAM" id="Phobius"/>
    </source>
</evidence>
<gene>
    <name evidence="15" type="primary">LOC113523028</name>
</gene>
<dbReference type="GO" id="GO:0015280">
    <property type="term" value="F:ligand-gated sodium channel activity"/>
    <property type="evidence" value="ECO:0007669"/>
    <property type="project" value="TreeGrafter"/>
</dbReference>
<dbReference type="PANTHER" id="PTHR11690">
    <property type="entry name" value="AMILORIDE-SENSITIVE SODIUM CHANNEL-RELATED"/>
    <property type="match status" value="1"/>
</dbReference>
<evidence type="ECO:0000256" key="8">
    <source>
        <dbReference type="ARBA" id="ARBA00023065"/>
    </source>
</evidence>
<evidence type="ECO:0000256" key="5">
    <source>
        <dbReference type="ARBA" id="ARBA00022692"/>
    </source>
</evidence>
<dbReference type="PRINTS" id="PR01078">
    <property type="entry name" value="AMINACHANNEL"/>
</dbReference>
<dbReference type="KEGG" id="gmw:113523028"/>
<evidence type="ECO:0000256" key="1">
    <source>
        <dbReference type="ARBA" id="ARBA00004141"/>
    </source>
</evidence>
<evidence type="ECO:0000256" key="10">
    <source>
        <dbReference type="ARBA" id="ARBA00023201"/>
    </source>
</evidence>
<dbReference type="Gene3D" id="2.60.470.10">
    <property type="entry name" value="Acid-sensing ion channels like domains"/>
    <property type="match status" value="1"/>
</dbReference>
<keyword evidence="5 12" id="KW-0812">Transmembrane</keyword>
<dbReference type="InParanoid" id="A0A6J3CD42"/>
<evidence type="ECO:0000313" key="14">
    <source>
        <dbReference type="Proteomes" id="UP001652740"/>
    </source>
</evidence>
<accession>A0A6J3CD42</accession>
<dbReference type="GeneID" id="113523028"/>
<dbReference type="PANTHER" id="PTHR11690:SF175">
    <property type="entry name" value="PICKPOCKET 13-RELATED"/>
    <property type="match status" value="1"/>
</dbReference>
<evidence type="ECO:0000256" key="2">
    <source>
        <dbReference type="ARBA" id="ARBA00007193"/>
    </source>
</evidence>
<evidence type="ECO:0000313" key="15">
    <source>
        <dbReference type="RefSeq" id="XP_031769715.2"/>
    </source>
</evidence>
<name>A0A6J3CD42_GALME</name>
<keyword evidence="7" id="KW-0915">Sodium</keyword>
<keyword evidence="8 12" id="KW-0406">Ion transport</keyword>